<evidence type="ECO:0000313" key="9">
    <source>
        <dbReference type="Proteomes" id="UP000549394"/>
    </source>
</evidence>
<organism evidence="8 9">
    <name type="scientific">Dimorphilus gyrociliatus</name>
    <dbReference type="NCBI Taxonomy" id="2664684"/>
    <lineage>
        <taxon>Eukaryota</taxon>
        <taxon>Metazoa</taxon>
        <taxon>Spiralia</taxon>
        <taxon>Lophotrochozoa</taxon>
        <taxon>Annelida</taxon>
        <taxon>Polychaeta</taxon>
        <taxon>Polychaeta incertae sedis</taxon>
        <taxon>Dinophilidae</taxon>
        <taxon>Dimorphilus</taxon>
    </lineage>
</organism>
<keyword evidence="3" id="KW-0479">Metal-binding</keyword>
<dbReference type="GO" id="GO:0005509">
    <property type="term" value="F:calcium ion binding"/>
    <property type="evidence" value="ECO:0007669"/>
    <property type="project" value="InterPro"/>
</dbReference>
<dbReference type="OrthoDB" id="191686at2759"/>
<dbReference type="EMBL" id="CAJFCJ010000009">
    <property type="protein sequence ID" value="CAD5118692.1"/>
    <property type="molecule type" value="Genomic_DNA"/>
</dbReference>
<gene>
    <name evidence="8" type="ORF">DGYR_LOCUS7024</name>
</gene>
<dbReference type="Proteomes" id="UP000549394">
    <property type="component" value="Unassembled WGS sequence"/>
</dbReference>
<feature type="domain" description="EF-hand" evidence="7">
    <location>
        <begin position="101"/>
        <end position="136"/>
    </location>
</feature>
<evidence type="ECO:0000256" key="2">
    <source>
        <dbReference type="ARBA" id="ARBA00022707"/>
    </source>
</evidence>
<dbReference type="InterPro" id="IPR028846">
    <property type="entry name" value="Recoverin"/>
</dbReference>
<evidence type="ECO:0000256" key="3">
    <source>
        <dbReference type="ARBA" id="ARBA00022723"/>
    </source>
</evidence>
<evidence type="ECO:0000256" key="4">
    <source>
        <dbReference type="ARBA" id="ARBA00022737"/>
    </source>
</evidence>
<dbReference type="Gene3D" id="1.10.238.10">
    <property type="entry name" value="EF-hand"/>
    <property type="match status" value="1"/>
</dbReference>
<dbReference type="CDD" id="cd00051">
    <property type="entry name" value="EFh"/>
    <property type="match status" value="2"/>
</dbReference>
<comment type="similarity">
    <text evidence="1">Belongs to the recoverin family.</text>
</comment>
<dbReference type="PROSITE" id="PS50222">
    <property type="entry name" value="EF_HAND_2"/>
    <property type="match status" value="3"/>
</dbReference>
<keyword evidence="4" id="KW-0677">Repeat</keyword>
<dbReference type="PROSITE" id="PS00018">
    <property type="entry name" value="EF_HAND_1"/>
    <property type="match status" value="3"/>
</dbReference>
<evidence type="ECO:0000313" key="8">
    <source>
        <dbReference type="EMBL" id="CAD5118692.1"/>
    </source>
</evidence>
<evidence type="ECO:0000256" key="1">
    <source>
        <dbReference type="ARBA" id="ARBA00006049"/>
    </source>
</evidence>
<sequence>MGNGESKTKNKTETSCILDKLRTETKFSQSELQTWYDRFHQDFPTGYIEREDFRYMYSTISGQQNSDDLADIIFQAYDSDNNGTIDFREFMTTLSVTCRGSKEERLNWVFDMYDTDNSGTLSRNEIIHALNAILKMKGFEDTEHLAAVQTEDIFKRMDGDGDGIITRKEFLSVATRQPGICEVFNVK</sequence>
<dbReference type="PRINTS" id="PR00450">
    <property type="entry name" value="RECOVERIN"/>
</dbReference>
<keyword evidence="5" id="KW-0106">Calcium</keyword>
<dbReference type="AlphaFoldDB" id="A0A7I8VT34"/>
<evidence type="ECO:0000256" key="6">
    <source>
        <dbReference type="ARBA" id="ARBA00023288"/>
    </source>
</evidence>
<keyword evidence="6" id="KW-0449">Lipoprotein</keyword>
<feature type="domain" description="EF-hand" evidence="7">
    <location>
        <begin position="65"/>
        <end position="100"/>
    </location>
</feature>
<dbReference type="Pfam" id="PF13499">
    <property type="entry name" value="EF-hand_7"/>
    <property type="match status" value="1"/>
</dbReference>
<name>A0A7I8VT34_9ANNE</name>
<dbReference type="InterPro" id="IPR018247">
    <property type="entry name" value="EF_Hand_1_Ca_BS"/>
</dbReference>
<evidence type="ECO:0000256" key="5">
    <source>
        <dbReference type="ARBA" id="ARBA00022837"/>
    </source>
</evidence>
<dbReference type="PANTHER" id="PTHR23055:SF178">
    <property type="entry name" value="NEUROCALCIN HOMOLOG"/>
    <property type="match status" value="1"/>
</dbReference>
<feature type="domain" description="EF-hand" evidence="7">
    <location>
        <begin position="145"/>
        <end position="180"/>
    </location>
</feature>
<accession>A0A7I8VT34</accession>
<dbReference type="InterPro" id="IPR011992">
    <property type="entry name" value="EF-hand-dom_pair"/>
</dbReference>
<dbReference type="SUPFAM" id="SSF47473">
    <property type="entry name" value="EF-hand"/>
    <property type="match status" value="1"/>
</dbReference>
<evidence type="ECO:0000259" key="7">
    <source>
        <dbReference type="PROSITE" id="PS50222"/>
    </source>
</evidence>
<reference evidence="8 9" key="1">
    <citation type="submission" date="2020-08" db="EMBL/GenBank/DDBJ databases">
        <authorList>
            <person name="Hejnol A."/>
        </authorList>
    </citation>
    <scope>NUCLEOTIDE SEQUENCE [LARGE SCALE GENOMIC DNA]</scope>
</reference>
<protein>
    <recommendedName>
        <fullName evidence="7">EF-hand domain-containing protein</fullName>
    </recommendedName>
</protein>
<proteinExistence type="inferred from homology"/>
<dbReference type="SMART" id="SM00054">
    <property type="entry name" value="EFh"/>
    <property type="match status" value="3"/>
</dbReference>
<keyword evidence="9" id="KW-1185">Reference proteome</keyword>
<dbReference type="Pfam" id="PF13833">
    <property type="entry name" value="EF-hand_8"/>
    <property type="match status" value="1"/>
</dbReference>
<keyword evidence="2" id="KW-0519">Myristate</keyword>
<dbReference type="PANTHER" id="PTHR23055">
    <property type="entry name" value="CALCIUM BINDING PROTEINS"/>
    <property type="match status" value="1"/>
</dbReference>
<comment type="caution">
    <text evidence="8">The sequence shown here is derived from an EMBL/GenBank/DDBJ whole genome shotgun (WGS) entry which is preliminary data.</text>
</comment>
<dbReference type="InterPro" id="IPR002048">
    <property type="entry name" value="EF_hand_dom"/>
</dbReference>